<keyword evidence="2" id="KW-1185">Reference proteome</keyword>
<dbReference type="InterPro" id="IPR006944">
    <property type="entry name" value="Phage/GTA_portal"/>
</dbReference>
<organism evidence="1 2">
    <name type="scientific">Lactococcus fujiensis JCM 16395</name>
    <dbReference type="NCBI Taxonomy" id="1291764"/>
    <lineage>
        <taxon>Bacteria</taxon>
        <taxon>Bacillati</taxon>
        <taxon>Bacillota</taxon>
        <taxon>Bacilli</taxon>
        <taxon>Lactobacillales</taxon>
        <taxon>Streptococcaceae</taxon>
        <taxon>Lactococcus</taxon>
    </lineage>
</organism>
<dbReference type="OrthoDB" id="395750at2"/>
<sequence length="426" mass="46985">MTDFFNTIIPRFLGFFSFKLKLKARKGETVGLFSDVWSSITSRFSNSTFSGYDALFDAQVHTNMKTVALDSCSAYLARLVAKGKFVFKTDGTISDNEFEYALNVRPNPNQTATEFKNMLVRKLLNGEVLVIKDNDKFFIADNFIKQYSLDGNTFTGVTINFSTDVSISPPGTGIYAQKYFKQTFSQGVDCFYLKHENIGLDEYVDGLWKDYGRLYGILITNQLRVGQLRAKVTIPVNSKLEDDEKVKIQKQYADTLTKNLLNDPIVILPGGDKSQSAYDEISASKAATIQNQITDFANLKKTYIGDVANLIGLPTALVLGETANNSENLDLAIEIAVKPIANKICEALGSLIIKESGYSVGKTIEMTGFKSVNILDRADAIDKVGSSGVVKVNEVREAAGLIPLPDGDKIIMTKNYQKEGVTSENT</sequence>
<evidence type="ECO:0000313" key="1">
    <source>
        <dbReference type="EMBL" id="PCR98984.1"/>
    </source>
</evidence>
<name>A0A2A5RIR7_9LACT</name>
<comment type="caution">
    <text evidence="1">The sequence shown here is derived from an EMBL/GenBank/DDBJ whole genome shotgun (WGS) entry which is preliminary data.</text>
</comment>
<dbReference type="Pfam" id="PF04860">
    <property type="entry name" value="Phage_portal"/>
    <property type="match status" value="1"/>
</dbReference>
<dbReference type="EMBL" id="JXJU01000015">
    <property type="protein sequence ID" value="PCR98984.1"/>
    <property type="molecule type" value="Genomic_DNA"/>
</dbReference>
<protein>
    <recommendedName>
        <fullName evidence="3">Phage portal protein</fullName>
    </recommendedName>
</protein>
<accession>A0A2A5RIR7</accession>
<dbReference type="Proteomes" id="UP000218181">
    <property type="component" value="Unassembled WGS sequence"/>
</dbReference>
<evidence type="ECO:0008006" key="3">
    <source>
        <dbReference type="Google" id="ProtNLM"/>
    </source>
</evidence>
<dbReference type="AlphaFoldDB" id="A0A2A5RIR7"/>
<gene>
    <name evidence="1" type="ORF">RT41_GL000554</name>
</gene>
<proteinExistence type="predicted"/>
<evidence type="ECO:0000313" key="2">
    <source>
        <dbReference type="Proteomes" id="UP000218181"/>
    </source>
</evidence>
<reference evidence="1 2" key="1">
    <citation type="submission" date="2014-12" db="EMBL/GenBank/DDBJ databases">
        <title>Draft genome sequences of 10 type strains of Lactococcus.</title>
        <authorList>
            <person name="Sun Z."/>
            <person name="Zhong Z."/>
            <person name="Liu W."/>
            <person name="Zhang W."/>
            <person name="Zhang H."/>
        </authorList>
    </citation>
    <scope>NUCLEOTIDE SEQUENCE [LARGE SCALE GENOMIC DNA]</scope>
    <source>
        <strain evidence="1 2">JCM 16395</strain>
    </source>
</reference>
<dbReference type="STRING" id="1291764.GCA_001311235_01736"/>